<dbReference type="PANTHER" id="PTHR45181:SF4">
    <property type="entry name" value="HEAT SHOCK PROTEIN DNAJ WITH TETRATRICOPEPTIDE REPEAT-CONTAINING PROTEIN"/>
    <property type="match status" value="1"/>
</dbReference>
<sequence length="1066" mass="116982">MFVFGSRKKGYDSFAGSSVNTLPDQLKSLNIKETLNSKSFEKKEVNIRTNEKENTVLGTSKSTSGLYDGRKEALLSKKMEKLKVGSGAGDSLSDAGPSSSGEFVKEMQTGHFGDKLFHDLDKSVPTEFSFQLGLQSKDTSGSQVPFDEPKDDTKLGGNVSFPSSFSSSDTGFPPAGSTFERPMAEFSFASKQDGIGTPFVEFKTPKPKANIFSGINQKMEFSAKRESTRVSRVKKMSGKSKNPTPVKLWPGQNFVSKESDSQENPEPSESYSPMDISPYQETLPDNRCSRENSVTSDESFSLDNSYGASDSAPTVSSDAIDEDLIIATQCLDMNDGDSICQEAKVGDSEYLSYGSVGAGDLQEDSASGVETESFKSAAEEVDFNIDVAVTSAEAEASPSLNIERHDSDGRMHSEKKNLLKVGHDMYDSTINAKVSYASSSVNLFSGTSLPSSPGRLQKGDLSSSQSKVKTDSELDKNPEIKQESAASVASQEACEKWRLRGNQAYKHGDLSKAEDCYTEGVNCVSTSETSRSCLRALMLCYSNRAATRMSLGRLRDALGDCMKAAAIDPNFLRVQLRAANCYLALGEVEDASKYFKRCLPLGSDICVDRNIAVEASDGLQKAQKVSVCMNRCAELMQRSTSNDAETALEVIAEALTLSSFSEKLLEMKANALFVLRRYDEVIQLCDQTLGSAEKNSPPVEASARERSLNGSEILENYYFRLWRCRLIFKSYFHLGRLDEGLAFLEEQQDKVSVTNRNGSKALESLIPLAGTVRELLRHKAAGNEAFQAGRHAEAVEHYTAALSCNMAPRPFAAVCFCNRAAAYKASGQITDAIADCSLAIALDGNYLKAISRRATLYEMIRDYGQAASDLRRLVSILTKQVEEKTNQSGAADRSNSCANDLRHARLRLAEIEEEARKEIPLDMYLILGISPSVSASEIKKAYRKAALKHHPDKASQSLAKSDNGDDRLWKAIAAEVHKDADRLFKMIGEAYAVLADSIKRSRYDAEEEMRNAQKKRTGSSTSRAQTDAQYHPFETSSSRRQWREVWRSYGNSSSRGSEGTRVGRYS</sequence>
<dbReference type="SMART" id="SM00271">
    <property type="entry name" value="DnaJ"/>
    <property type="match status" value="1"/>
</dbReference>
<feature type="region of interest" description="Disordered" evidence="1">
    <location>
        <begin position="134"/>
        <end position="177"/>
    </location>
</feature>
<name>A0AAW0IZ25_QUESU</name>
<dbReference type="SUPFAM" id="SSF46565">
    <property type="entry name" value="Chaperone J-domain"/>
    <property type="match status" value="1"/>
</dbReference>
<comment type="caution">
    <text evidence="3">The sequence shown here is derived from an EMBL/GenBank/DDBJ whole genome shotgun (WGS) entry which is preliminary data.</text>
</comment>
<feature type="region of interest" description="Disordered" evidence="1">
    <location>
        <begin position="223"/>
        <end position="315"/>
    </location>
</feature>
<dbReference type="PROSITE" id="PS00636">
    <property type="entry name" value="DNAJ_1"/>
    <property type="match status" value="1"/>
</dbReference>
<evidence type="ECO:0000256" key="1">
    <source>
        <dbReference type="SAM" id="MobiDB-lite"/>
    </source>
</evidence>
<dbReference type="InterPro" id="IPR019734">
    <property type="entry name" value="TPR_rpt"/>
</dbReference>
<evidence type="ECO:0000313" key="3">
    <source>
        <dbReference type="EMBL" id="KAK7819502.1"/>
    </source>
</evidence>
<dbReference type="Pfam" id="PF00226">
    <property type="entry name" value="DnaJ"/>
    <property type="match status" value="1"/>
</dbReference>
<dbReference type="InterPro" id="IPR011990">
    <property type="entry name" value="TPR-like_helical_dom_sf"/>
</dbReference>
<organism evidence="3 4">
    <name type="scientific">Quercus suber</name>
    <name type="common">Cork oak</name>
    <dbReference type="NCBI Taxonomy" id="58331"/>
    <lineage>
        <taxon>Eukaryota</taxon>
        <taxon>Viridiplantae</taxon>
        <taxon>Streptophyta</taxon>
        <taxon>Embryophyta</taxon>
        <taxon>Tracheophyta</taxon>
        <taxon>Spermatophyta</taxon>
        <taxon>Magnoliopsida</taxon>
        <taxon>eudicotyledons</taxon>
        <taxon>Gunneridae</taxon>
        <taxon>Pentapetalae</taxon>
        <taxon>rosids</taxon>
        <taxon>fabids</taxon>
        <taxon>Fagales</taxon>
        <taxon>Fagaceae</taxon>
        <taxon>Quercus</taxon>
    </lineage>
</organism>
<feature type="region of interest" description="Disordered" evidence="1">
    <location>
        <begin position="447"/>
        <end position="487"/>
    </location>
</feature>
<dbReference type="CDD" id="cd06257">
    <property type="entry name" value="DnaJ"/>
    <property type="match status" value="1"/>
</dbReference>
<keyword evidence="4" id="KW-1185">Reference proteome</keyword>
<dbReference type="InterPro" id="IPR001623">
    <property type="entry name" value="DnaJ_domain"/>
</dbReference>
<dbReference type="PANTHER" id="PTHR45181">
    <property type="entry name" value="HEAT SHOCK PROTEIN DNAJ WITH TETRATRICOPEPTIDE REPEAT-CONTAINING PROTEIN"/>
    <property type="match status" value="1"/>
</dbReference>
<feature type="domain" description="J" evidence="2">
    <location>
        <begin position="922"/>
        <end position="1007"/>
    </location>
</feature>
<dbReference type="Proteomes" id="UP000237347">
    <property type="component" value="Unassembled WGS sequence"/>
</dbReference>
<feature type="compositionally biased region" description="Polar residues" evidence="1">
    <location>
        <begin position="262"/>
        <end position="271"/>
    </location>
</feature>
<feature type="compositionally biased region" description="Polar residues" evidence="1">
    <location>
        <begin position="134"/>
        <end position="143"/>
    </location>
</feature>
<dbReference type="SUPFAM" id="SSF48452">
    <property type="entry name" value="TPR-like"/>
    <property type="match status" value="2"/>
</dbReference>
<dbReference type="SMART" id="SM00028">
    <property type="entry name" value="TPR"/>
    <property type="match status" value="7"/>
</dbReference>
<evidence type="ECO:0000313" key="4">
    <source>
        <dbReference type="Proteomes" id="UP000237347"/>
    </source>
</evidence>
<feature type="region of interest" description="Disordered" evidence="1">
    <location>
        <begin position="1006"/>
        <end position="1039"/>
    </location>
</feature>
<reference evidence="3 4" key="1">
    <citation type="journal article" date="2018" name="Sci. Data">
        <title>The draft genome sequence of cork oak.</title>
        <authorList>
            <person name="Ramos A.M."/>
            <person name="Usie A."/>
            <person name="Barbosa P."/>
            <person name="Barros P.M."/>
            <person name="Capote T."/>
            <person name="Chaves I."/>
            <person name="Simoes F."/>
            <person name="Abreu I."/>
            <person name="Carrasquinho I."/>
            <person name="Faro C."/>
            <person name="Guimaraes J.B."/>
            <person name="Mendonca D."/>
            <person name="Nobrega F."/>
            <person name="Rodrigues L."/>
            <person name="Saibo N.J.M."/>
            <person name="Varela M.C."/>
            <person name="Egas C."/>
            <person name="Matos J."/>
            <person name="Miguel C.M."/>
            <person name="Oliveira M.M."/>
            <person name="Ricardo C.P."/>
            <person name="Goncalves S."/>
        </authorList>
    </citation>
    <scope>NUCLEOTIDE SEQUENCE [LARGE SCALE GENOMIC DNA]</scope>
    <source>
        <strain evidence="4">cv. HL8</strain>
    </source>
</reference>
<accession>A0AAW0IZ25</accession>
<feature type="compositionally biased region" description="Polar residues" evidence="1">
    <location>
        <begin position="1018"/>
        <end position="1039"/>
    </location>
</feature>
<gene>
    <name evidence="3" type="primary">DNAJC7_0</name>
    <name evidence="3" type="ORF">CFP56_040230</name>
</gene>
<proteinExistence type="predicted"/>
<dbReference type="AlphaFoldDB" id="A0AAW0IZ25"/>
<dbReference type="Gene3D" id="1.25.40.10">
    <property type="entry name" value="Tetratricopeptide repeat domain"/>
    <property type="match status" value="2"/>
</dbReference>
<dbReference type="Gene3D" id="1.10.287.110">
    <property type="entry name" value="DnaJ domain"/>
    <property type="match status" value="1"/>
</dbReference>
<feature type="compositionally biased region" description="Polar residues" evidence="1">
    <location>
        <begin position="291"/>
        <end position="315"/>
    </location>
</feature>
<evidence type="ECO:0000259" key="2">
    <source>
        <dbReference type="PROSITE" id="PS50076"/>
    </source>
</evidence>
<dbReference type="InterPro" id="IPR036869">
    <property type="entry name" value="J_dom_sf"/>
</dbReference>
<dbReference type="EMBL" id="PKMF04000779">
    <property type="protein sequence ID" value="KAK7819502.1"/>
    <property type="molecule type" value="Genomic_DNA"/>
</dbReference>
<dbReference type="InterPro" id="IPR018253">
    <property type="entry name" value="DnaJ_domain_CS"/>
</dbReference>
<protein>
    <submittedName>
        <fullName evidence="3">Dnaj like protein subfamily c member 7</fullName>
    </submittedName>
</protein>
<feature type="region of interest" description="Disordered" evidence="1">
    <location>
        <begin position="1047"/>
        <end position="1066"/>
    </location>
</feature>
<dbReference type="Pfam" id="PF14559">
    <property type="entry name" value="TPR_19"/>
    <property type="match status" value="1"/>
</dbReference>
<dbReference type="PRINTS" id="PR00625">
    <property type="entry name" value="JDOMAIN"/>
</dbReference>
<feature type="compositionally biased region" description="Basic and acidic residues" evidence="1">
    <location>
        <begin position="468"/>
        <end position="482"/>
    </location>
</feature>
<dbReference type="PROSITE" id="PS50076">
    <property type="entry name" value="DNAJ_2"/>
    <property type="match status" value="1"/>
</dbReference>